<name>A0A840EPW0_9FLAO</name>
<dbReference type="AlphaFoldDB" id="A0A840EPW0"/>
<dbReference type="Proteomes" id="UP000553034">
    <property type="component" value="Unassembled WGS sequence"/>
</dbReference>
<protein>
    <recommendedName>
        <fullName evidence="1">Letm1 RBD domain-containing protein</fullName>
    </recommendedName>
</protein>
<proteinExistence type="predicted"/>
<gene>
    <name evidence="2" type="ORF">GGR32_001421</name>
</gene>
<dbReference type="RefSeq" id="WP_183477481.1">
    <property type="nucleotide sequence ID" value="NZ_JACIFO010000005.1"/>
</dbReference>
<evidence type="ECO:0000259" key="1">
    <source>
        <dbReference type="Pfam" id="PF07766"/>
    </source>
</evidence>
<dbReference type="InterPro" id="IPR033122">
    <property type="entry name" value="LETM1-like_RBD"/>
</dbReference>
<evidence type="ECO:0000313" key="2">
    <source>
        <dbReference type="EMBL" id="MBB4119125.1"/>
    </source>
</evidence>
<comment type="caution">
    <text evidence="2">The sequence shown here is derived from an EMBL/GenBank/DDBJ whole genome shotgun (WGS) entry which is preliminary data.</text>
</comment>
<reference evidence="2 3" key="1">
    <citation type="submission" date="2020-08" db="EMBL/GenBank/DDBJ databases">
        <title>Genomic Encyclopedia of Type Strains, Phase IV (KMG-IV): sequencing the most valuable type-strain genomes for metagenomic binning, comparative biology and taxonomic classification.</title>
        <authorList>
            <person name="Goeker M."/>
        </authorList>
    </citation>
    <scope>NUCLEOTIDE SEQUENCE [LARGE SCALE GENOMIC DNA]</scope>
    <source>
        <strain evidence="2 3">DSM 29568</strain>
    </source>
</reference>
<evidence type="ECO:0000313" key="3">
    <source>
        <dbReference type="Proteomes" id="UP000553034"/>
    </source>
</evidence>
<dbReference type="GO" id="GO:0043022">
    <property type="term" value="F:ribosome binding"/>
    <property type="evidence" value="ECO:0007669"/>
    <property type="project" value="InterPro"/>
</dbReference>
<sequence length="398" mass="46463">MNPSATGWIKKHFPTFKETIVNPNYSENNFYIKLQQTGFTYANSVTTLSQNNQDTLKLTLEEKTKVNLFDTLGYLFFLKNPNATQEDYLQELLFFYEEVEIKNTSFFKFPSILKANLYDKAEKVLQQRIQLNENIFQRNFSNLITNALLFLDALAFLHYLTYKTGTPAYIKNLEAVICRVILAAFQQKTEKSHYEELILKLIQSSLRYNKLTDINYNLSKTCFKSIIHSLEKNYLLDIACIAIYSDERLANKELEFLAQLGTYLNLPERRIQTAVTQMQLFVAQHKPEIVYFDYSNALQHFYKNTNRMVRVLIIRNKRRLIKEISDSRELMLLLHKSTQQELSITEKEKVKTQLLDICKTIPSLAIFILPGGSILLPLLIKFIPQLLPTAFNENLQDN</sequence>
<feature type="domain" description="Letm1 RBD" evidence="1">
    <location>
        <begin position="342"/>
        <end position="396"/>
    </location>
</feature>
<dbReference type="EMBL" id="JACIFO010000005">
    <property type="protein sequence ID" value="MBB4119125.1"/>
    <property type="molecule type" value="Genomic_DNA"/>
</dbReference>
<organism evidence="2 3">
    <name type="scientific">Mesonia hippocampi</name>
    <dbReference type="NCBI Taxonomy" id="1628250"/>
    <lineage>
        <taxon>Bacteria</taxon>
        <taxon>Pseudomonadati</taxon>
        <taxon>Bacteroidota</taxon>
        <taxon>Flavobacteriia</taxon>
        <taxon>Flavobacteriales</taxon>
        <taxon>Flavobacteriaceae</taxon>
        <taxon>Mesonia</taxon>
    </lineage>
</organism>
<accession>A0A840EPW0</accession>
<keyword evidence="3" id="KW-1185">Reference proteome</keyword>
<dbReference type="NCBIfam" id="NF040639">
    <property type="entry name" value="LETM1_rel_film"/>
    <property type="match status" value="1"/>
</dbReference>
<dbReference type="Pfam" id="PF07766">
    <property type="entry name" value="LETM1_RBD"/>
    <property type="match status" value="1"/>
</dbReference>